<dbReference type="EMBL" id="BKCJ011437189">
    <property type="protein sequence ID" value="GFD33593.1"/>
    <property type="molecule type" value="Genomic_DNA"/>
</dbReference>
<feature type="compositionally biased region" description="Acidic residues" evidence="1">
    <location>
        <begin position="1"/>
        <end position="10"/>
    </location>
</feature>
<accession>A0A699VH53</accession>
<proteinExistence type="predicted"/>
<comment type="caution">
    <text evidence="2">The sequence shown here is derived from an EMBL/GenBank/DDBJ whole genome shotgun (WGS) entry which is preliminary data.</text>
</comment>
<evidence type="ECO:0000313" key="2">
    <source>
        <dbReference type="EMBL" id="GFD33593.1"/>
    </source>
</evidence>
<gene>
    <name evidence="2" type="ORF">Tci_905562</name>
</gene>
<sequence length="111" mass="11788">MIGDAEETENENPTNDALETQSDVVQGGISFHAISGTILPQTLRLPGRIQNKDVVVLVDGGRETRMHGASAKPISRCTGVCYLHRFLRTSGGGLPDGVGCPVAKNPGTYRI</sequence>
<feature type="compositionally biased region" description="Polar residues" evidence="1">
    <location>
        <begin position="11"/>
        <end position="22"/>
    </location>
</feature>
<feature type="region of interest" description="Disordered" evidence="1">
    <location>
        <begin position="1"/>
        <end position="22"/>
    </location>
</feature>
<reference evidence="2" key="1">
    <citation type="journal article" date="2019" name="Sci. Rep.">
        <title>Draft genome of Tanacetum cinerariifolium, the natural source of mosquito coil.</title>
        <authorList>
            <person name="Yamashiro T."/>
            <person name="Shiraishi A."/>
            <person name="Satake H."/>
            <person name="Nakayama K."/>
        </authorList>
    </citation>
    <scope>NUCLEOTIDE SEQUENCE</scope>
</reference>
<name>A0A699VH53_TANCI</name>
<evidence type="ECO:0000256" key="1">
    <source>
        <dbReference type="SAM" id="MobiDB-lite"/>
    </source>
</evidence>
<dbReference type="AlphaFoldDB" id="A0A699VH53"/>
<organism evidence="2">
    <name type="scientific">Tanacetum cinerariifolium</name>
    <name type="common">Dalmatian daisy</name>
    <name type="synonym">Chrysanthemum cinerariifolium</name>
    <dbReference type="NCBI Taxonomy" id="118510"/>
    <lineage>
        <taxon>Eukaryota</taxon>
        <taxon>Viridiplantae</taxon>
        <taxon>Streptophyta</taxon>
        <taxon>Embryophyta</taxon>
        <taxon>Tracheophyta</taxon>
        <taxon>Spermatophyta</taxon>
        <taxon>Magnoliopsida</taxon>
        <taxon>eudicotyledons</taxon>
        <taxon>Gunneridae</taxon>
        <taxon>Pentapetalae</taxon>
        <taxon>asterids</taxon>
        <taxon>campanulids</taxon>
        <taxon>Asterales</taxon>
        <taxon>Asteraceae</taxon>
        <taxon>Asteroideae</taxon>
        <taxon>Anthemideae</taxon>
        <taxon>Anthemidinae</taxon>
        <taxon>Tanacetum</taxon>
    </lineage>
</organism>
<protein>
    <submittedName>
        <fullName evidence="2">Uncharacterized protein</fullName>
    </submittedName>
</protein>